<comment type="caution">
    <text evidence="1">The sequence shown here is derived from an EMBL/GenBank/DDBJ whole genome shotgun (WGS) entry which is preliminary data.</text>
</comment>
<name>A0AAW0A9J5_9AGAR</name>
<dbReference type="EMBL" id="JAWWNJ010000078">
    <property type="protein sequence ID" value="KAK7005526.1"/>
    <property type="molecule type" value="Genomic_DNA"/>
</dbReference>
<sequence>MEIEVVDLYIVDPCKSEERTAAFMHWIGVNSVRGEKSRVLALWDGGAQVSALDRKKFEEMKHRLGTVLPGTKVLRMADGTKVSSVAHWEGEVEVEGVRIVGRFEVFDSGGGWSFLFGKDLQAEIGAVHDMRRDVVTIEAGGRCAVLRNQ</sequence>
<dbReference type="Gene3D" id="2.40.70.10">
    <property type="entry name" value="Acid Proteases"/>
    <property type="match status" value="1"/>
</dbReference>
<protein>
    <submittedName>
        <fullName evidence="1">Uncharacterized protein</fullName>
    </submittedName>
</protein>
<reference evidence="1 2" key="1">
    <citation type="journal article" date="2024" name="J Genomics">
        <title>Draft genome sequencing and assembly of Favolaschia claudopus CIRM-BRFM 2984 isolated from oak limbs.</title>
        <authorList>
            <person name="Navarro D."/>
            <person name="Drula E."/>
            <person name="Chaduli D."/>
            <person name="Cazenave R."/>
            <person name="Ahrendt S."/>
            <person name="Wang J."/>
            <person name="Lipzen A."/>
            <person name="Daum C."/>
            <person name="Barry K."/>
            <person name="Grigoriev I.V."/>
            <person name="Favel A."/>
            <person name="Rosso M.N."/>
            <person name="Martin F."/>
        </authorList>
    </citation>
    <scope>NUCLEOTIDE SEQUENCE [LARGE SCALE GENOMIC DNA]</scope>
    <source>
        <strain evidence="1 2">CIRM-BRFM 2984</strain>
    </source>
</reference>
<gene>
    <name evidence="1" type="ORF">R3P38DRAFT_2556832</name>
</gene>
<proteinExistence type="predicted"/>
<dbReference type="InterPro" id="IPR021109">
    <property type="entry name" value="Peptidase_aspartic_dom_sf"/>
</dbReference>
<evidence type="ECO:0000313" key="2">
    <source>
        <dbReference type="Proteomes" id="UP001362999"/>
    </source>
</evidence>
<dbReference type="Proteomes" id="UP001362999">
    <property type="component" value="Unassembled WGS sequence"/>
</dbReference>
<organism evidence="1 2">
    <name type="scientific">Favolaschia claudopus</name>
    <dbReference type="NCBI Taxonomy" id="2862362"/>
    <lineage>
        <taxon>Eukaryota</taxon>
        <taxon>Fungi</taxon>
        <taxon>Dikarya</taxon>
        <taxon>Basidiomycota</taxon>
        <taxon>Agaricomycotina</taxon>
        <taxon>Agaricomycetes</taxon>
        <taxon>Agaricomycetidae</taxon>
        <taxon>Agaricales</taxon>
        <taxon>Marasmiineae</taxon>
        <taxon>Mycenaceae</taxon>
        <taxon>Favolaschia</taxon>
    </lineage>
</organism>
<accession>A0AAW0A9J5</accession>
<keyword evidence="2" id="KW-1185">Reference proteome</keyword>
<feature type="non-terminal residue" evidence="1">
    <location>
        <position position="149"/>
    </location>
</feature>
<dbReference type="AlphaFoldDB" id="A0AAW0A9J5"/>
<evidence type="ECO:0000313" key="1">
    <source>
        <dbReference type="EMBL" id="KAK7005526.1"/>
    </source>
</evidence>